<reference evidence="2" key="1">
    <citation type="submission" date="2018-05" db="EMBL/GenBank/DDBJ databases">
        <authorList>
            <person name="Lanie J.A."/>
            <person name="Ng W.-L."/>
            <person name="Kazmierczak K.M."/>
            <person name="Andrzejewski T.M."/>
            <person name="Davidsen T.M."/>
            <person name="Wayne K.J."/>
            <person name="Tettelin H."/>
            <person name="Glass J.I."/>
            <person name="Rusch D."/>
            <person name="Podicherti R."/>
            <person name="Tsui H.-C.T."/>
            <person name="Winkler M.E."/>
        </authorList>
    </citation>
    <scope>NUCLEOTIDE SEQUENCE</scope>
</reference>
<accession>A0A382H5X7</accession>
<name>A0A382H5X7_9ZZZZ</name>
<dbReference type="AlphaFoldDB" id="A0A382H5X7"/>
<dbReference type="InterPro" id="IPR011893">
    <property type="entry name" value="Selenoprotein_Rdx-typ"/>
</dbReference>
<evidence type="ECO:0000313" key="2">
    <source>
        <dbReference type="EMBL" id="SVB82173.1"/>
    </source>
</evidence>
<organism evidence="2">
    <name type="scientific">marine metagenome</name>
    <dbReference type="NCBI Taxonomy" id="408172"/>
    <lineage>
        <taxon>unclassified sequences</taxon>
        <taxon>metagenomes</taxon>
        <taxon>ecological metagenomes</taxon>
    </lineage>
</organism>
<keyword evidence="1" id="KW-0676">Redox-active center</keyword>
<sequence>MAAARDLFTNYQHVIKDITLTTGGDSVFDVRVDGELVFSKHELGRLAEDGEVLGIFRNIVGPDVLVFGE</sequence>
<protein>
    <submittedName>
        <fullName evidence="2">Uncharacterized protein</fullName>
    </submittedName>
</protein>
<proteinExistence type="predicted"/>
<dbReference type="Pfam" id="PF10262">
    <property type="entry name" value="Rdx"/>
    <property type="match status" value="1"/>
</dbReference>
<gene>
    <name evidence="2" type="ORF">METZ01_LOCUS235027</name>
</gene>
<dbReference type="Gene3D" id="3.40.30.10">
    <property type="entry name" value="Glutaredoxin"/>
    <property type="match status" value="1"/>
</dbReference>
<evidence type="ECO:0000256" key="1">
    <source>
        <dbReference type="ARBA" id="ARBA00023284"/>
    </source>
</evidence>
<dbReference type="EMBL" id="UINC01059123">
    <property type="protein sequence ID" value="SVB82173.1"/>
    <property type="molecule type" value="Genomic_DNA"/>
</dbReference>